<keyword evidence="9" id="KW-0732">Signal</keyword>
<dbReference type="RefSeq" id="WP_211630525.1">
    <property type="nucleotide sequence ID" value="NZ_CP073100.1"/>
</dbReference>
<dbReference type="InterPro" id="IPR023408">
    <property type="entry name" value="MscS_beta-dom_sf"/>
</dbReference>
<evidence type="ECO:0000256" key="3">
    <source>
        <dbReference type="ARBA" id="ARBA00022475"/>
    </source>
</evidence>
<evidence type="ECO:0000256" key="8">
    <source>
        <dbReference type="SAM" id="Phobius"/>
    </source>
</evidence>
<gene>
    <name evidence="12" type="ORF">KBB96_16130</name>
</gene>
<dbReference type="InterPro" id="IPR011014">
    <property type="entry name" value="MscS_channel_TM-2"/>
</dbReference>
<dbReference type="Gene3D" id="1.10.287.1260">
    <property type="match status" value="1"/>
</dbReference>
<evidence type="ECO:0000256" key="1">
    <source>
        <dbReference type="ARBA" id="ARBA00004651"/>
    </source>
</evidence>
<comment type="similarity">
    <text evidence="2">Belongs to the MscS (TC 1.A.23) family.</text>
</comment>
<feature type="transmembrane region" description="Helical" evidence="8">
    <location>
        <begin position="525"/>
        <end position="545"/>
    </location>
</feature>
<dbReference type="InterPro" id="IPR052702">
    <property type="entry name" value="MscS-like_channel"/>
</dbReference>
<keyword evidence="7" id="KW-0175">Coiled coil</keyword>
<feature type="transmembrane region" description="Helical" evidence="8">
    <location>
        <begin position="551"/>
        <end position="571"/>
    </location>
</feature>
<evidence type="ECO:0000259" key="11">
    <source>
        <dbReference type="Pfam" id="PF21082"/>
    </source>
</evidence>
<keyword evidence="6 8" id="KW-0472">Membrane</keyword>
<dbReference type="Proteomes" id="UP000676169">
    <property type="component" value="Chromosome"/>
</dbReference>
<dbReference type="Pfam" id="PF21082">
    <property type="entry name" value="MS_channel_3rd"/>
    <property type="match status" value="1"/>
</dbReference>
<dbReference type="InterPro" id="IPR006685">
    <property type="entry name" value="MscS_channel_2nd"/>
</dbReference>
<evidence type="ECO:0000256" key="4">
    <source>
        <dbReference type="ARBA" id="ARBA00022692"/>
    </source>
</evidence>
<evidence type="ECO:0000313" key="12">
    <source>
        <dbReference type="EMBL" id="QUE50385.1"/>
    </source>
</evidence>
<evidence type="ECO:0000256" key="9">
    <source>
        <dbReference type="SAM" id="SignalP"/>
    </source>
</evidence>
<sequence>MIRALAATFLLLSGSIPLHAQLSNLLAKDAPKQAEVAETPQQMRDRWQAWLDDAKAQLVRLDDPAAETQLPAGVTTGEYADRRRDMQSTMASLERCLKSKALLDASAKEATRAREARADWHGFKEPPPYSVLLVDDLRNQRDVAHERKNTAESSISLMERMMEEARQLSAKADADVRRAEEAAASNDKDMAAKWRLDAAKVRQRMLVTRIESANSGIAVQRNDLAAAMDDLSLAEIKISAAAAQQAFLKDDLDKIRKAAADRQTALRKEVEGLDKRRRAVLAERRKLEPVPGADGKTPPADELTRLKLDGAQDRADALEFSVDLLGSLGQLENQMLEAYDARHTLMTSTDPDARAAARKSLGDILNRVGPWETFVDNQFNLAGAKLRSQEAKASSLAADDPKLQPINDVRDALGEQMAVIQRVKQGIDLATRLIHRWLEDYDKDVQKQSWGERTSSFFRSVWRGIRSVWQFEVFHVDNKGVTLGRLVIALLLFAFGYFVASRITRRLQRAVVARGRVAEAQAGTLRRWLMVLLGFFLVVGTLQVMKIPLTVFAFFGGALAIGLGFGTQTLIKNFISGIIMLFERNIRVGDIVDVGGSVGTVSEINTRSSIIRSVDGLETVVPNSMFLENKITNWTHTNRRLRRSIRIGVSYGSPSQKVADILVDCANRHGKVLKDPEPMALFEDFGDNALLFSLYFWVELAGNTNAALVSSDLRFMIEKRLTEAGIGIPFPQRDLRLVTETPLQVEWAPRPEDAR</sequence>
<dbReference type="KEGG" id="lamb:KBB96_16130"/>
<dbReference type="AlphaFoldDB" id="A0A975IZV7"/>
<feature type="domain" description="Mechanosensitive ion channel MscS" evidence="10">
    <location>
        <begin position="569"/>
        <end position="636"/>
    </location>
</feature>
<feature type="domain" description="Mechanosensitive ion channel MscS C-terminal" evidence="11">
    <location>
        <begin position="645"/>
        <end position="728"/>
    </location>
</feature>
<comment type="subcellular location">
    <subcellularLocation>
        <location evidence="1">Cell membrane</location>
        <topology evidence="1">Multi-pass membrane protein</topology>
    </subcellularLocation>
</comment>
<keyword evidence="5 8" id="KW-1133">Transmembrane helix</keyword>
<dbReference type="EMBL" id="CP073100">
    <property type="protein sequence ID" value="QUE50385.1"/>
    <property type="molecule type" value="Genomic_DNA"/>
</dbReference>
<protein>
    <submittedName>
        <fullName evidence="12">Mechanosensitive ion channel</fullName>
    </submittedName>
</protein>
<evidence type="ECO:0000256" key="2">
    <source>
        <dbReference type="ARBA" id="ARBA00008017"/>
    </source>
</evidence>
<dbReference type="InterPro" id="IPR010920">
    <property type="entry name" value="LSM_dom_sf"/>
</dbReference>
<feature type="signal peptide" evidence="9">
    <location>
        <begin position="1"/>
        <end position="20"/>
    </location>
</feature>
<keyword evidence="13" id="KW-1185">Reference proteome</keyword>
<evidence type="ECO:0000259" key="10">
    <source>
        <dbReference type="Pfam" id="PF00924"/>
    </source>
</evidence>
<dbReference type="PANTHER" id="PTHR30347:SF1">
    <property type="entry name" value="MECHANOSENSITIVE CHANNEL MSCK"/>
    <property type="match status" value="1"/>
</dbReference>
<dbReference type="SUPFAM" id="SSF82689">
    <property type="entry name" value="Mechanosensitive channel protein MscS (YggB), C-terminal domain"/>
    <property type="match status" value="1"/>
</dbReference>
<organism evidence="12 13">
    <name type="scientific">Luteolibacter ambystomatis</name>
    <dbReference type="NCBI Taxonomy" id="2824561"/>
    <lineage>
        <taxon>Bacteria</taxon>
        <taxon>Pseudomonadati</taxon>
        <taxon>Verrucomicrobiota</taxon>
        <taxon>Verrucomicrobiia</taxon>
        <taxon>Verrucomicrobiales</taxon>
        <taxon>Verrucomicrobiaceae</taxon>
        <taxon>Luteolibacter</taxon>
    </lineage>
</organism>
<dbReference type="Gene3D" id="2.30.30.60">
    <property type="match status" value="1"/>
</dbReference>
<dbReference type="SUPFAM" id="SSF50182">
    <property type="entry name" value="Sm-like ribonucleoproteins"/>
    <property type="match status" value="1"/>
</dbReference>
<dbReference type="GO" id="GO:0005886">
    <property type="term" value="C:plasma membrane"/>
    <property type="evidence" value="ECO:0007669"/>
    <property type="project" value="UniProtKB-SubCell"/>
</dbReference>
<name>A0A975IZV7_9BACT</name>
<evidence type="ECO:0000313" key="13">
    <source>
        <dbReference type="Proteomes" id="UP000676169"/>
    </source>
</evidence>
<dbReference type="InterPro" id="IPR049278">
    <property type="entry name" value="MS_channel_C"/>
</dbReference>
<evidence type="ECO:0000256" key="5">
    <source>
        <dbReference type="ARBA" id="ARBA00022989"/>
    </source>
</evidence>
<dbReference type="GO" id="GO:0008381">
    <property type="term" value="F:mechanosensitive monoatomic ion channel activity"/>
    <property type="evidence" value="ECO:0007669"/>
    <property type="project" value="UniProtKB-ARBA"/>
</dbReference>
<keyword evidence="3" id="KW-1003">Cell membrane</keyword>
<feature type="chain" id="PRO_5036949010" evidence="9">
    <location>
        <begin position="21"/>
        <end position="755"/>
    </location>
</feature>
<dbReference type="InterPro" id="IPR011066">
    <property type="entry name" value="MscS_channel_C_sf"/>
</dbReference>
<dbReference type="Gene3D" id="3.30.70.100">
    <property type="match status" value="1"/>
</dbReference>
<evidence type="ECO:0000256" key="7">
    <source>
        <dbReference type="SAM" id="Coils"/>
    </source>
</evidence>
<dbReference type="SUPFAM" id="SSF82861">
    <property type="entry name" value="Mechanosensitive channel protein MscS (YggB), transmembrane region"/>
    <property type="match status" value="1"/>
</dbReference>
<keyword evidence="4 8" id="KW-0812">Transmembrane</keyword>
<reference evidence="12" key="1">
    <citation type="submission" date="2021-04" db="EMBL/GenBank/DDBJ databases">
        <title>Luteolibacter sp. 32A isolated from the skin of an Anderson's salamander (Ambystoma andersonii).</title>
        <authorList>
            <person name="Spergser J."/>
            <person name="Busse H.-J."/>
        </authorList>
    </citation>
    <scope>NUCLEOTIDE SEQUENCE</scope>
    <source>
        <strain evidence="12">32A</strain>
    </source>
</reference>
<evidence type="ECO:0000256" key="6">
    <source>
        <dbReference type="ARBA" id="ARBA00023136"/>
    </source>
</evidence>
<accession>A0A975IZV7</accession>
<feature type="transmembrane region" description="Helical" evidence="8">
    <location>
        <begin position="483"/>
        <end position="504"/>
    </location>
</feature>
<dbReference type="Pfam" id="PF00924">
    <property type="entry name" value="MS_channel_2nd"/>
    <property type="match status" value="1"/>
</dbReference>
<proteinExistence type="inferred from homology"/>
<feature type="coiled-coil region" evidence="7">
    <location>
        <begin position="134"/>
        <end position="182"/>
    </location>
</feature>
<dbReference type="PANTHER" id="PTHR30347">
    <property type="entry name" value="POTASSIUM CHANNEL RELATED"/>
    <property type="match status" value="1"/>
</dbReference>